<evidence type="ECO:0000256" key="3">
    <source>
        <dbReference type="ARBA" id="ARBA00023015"/>
    </source>
</evidence>
<name>A0A3A2ZZ32_9EURO</name>
<dbReference type="GO" id="GO:0003677">
    <property type="term" value="F:DNA binding"/>
    <property type="evidence" value="ECO:0007669"/>
    <property type="project" value="InterPro"/>
</dbReference>
<dbReference type="CDD" id="cd12148">
    <property type="entry name" value="fungal_TF_MHR"/>
    <property type="match status" value="1"/>
</dbReference>
<dbReference type="AlphaFoldDB" id="A0A3A2ZZ32"/>
<keyword evidence="5" id="KW-0539">Nucleus</keyword>
<dbReference type="InterPro" id="IPR007219">
    <property type="entry name" value="XnlR_reg_dom"/>
</dbReference>
<gene>
    <name evidence="7" type="ORF">PHISCL_00028</name>
</gene>
<evidence type="ECO:0000313" key="8">
    <source>
        <dbReference type="Proteomes" id="UP000266188"/>
    </source>
</evidence>
<keyword evidence="2" id="KW-0479">Metal-binding</keyword>
<evidence type="ECO:0000256" key="5">
    <source>
        <dbReference type="ARBA" id="ARBA00023242"/>
    </source>
</evidence>
<accession>A0A3A2ZZ32</accession>
<dbReference type="GO" id="GO:0008270">
    <property type="term" value="F:zinc ion binding"/>
    <property type="evidence" value="ECO:0007669"/>
    <property type="project" value="InterPro"/>
</dbReference>
<dbReference type="STRING" id="2070753.A0A3A2ZZ32"/>
<keyword evidence="3" id="KW-0805">Transcription regulation</keyword>
<evidence type="ECO:0000256" key="1">
    <source>
        <dbReference type="ARBA" id="ARBA00004123"/>
    </source>
</evidence>
<dbReference type="InterPro" id="IPR050815">
    <property type="entry name" value="TF_fung"/>
</dbReference>
<dbReference type="GO" id="GO:0000981">
    <property type="term" value="F:DNA-binding transcription factor activity, RNA polymerase II-specific"/>
    <property type="evidence" value="ECO:0007669"/>
    <property type="project" value="InterPro"/>
</dbReference>
<evidence type="ECO:0000259" key="6">
    <source>
        <dbReference type="Pfam" id="PF04082"/>
    </source>
</evidence>
<comment type="subcellular location">
    <subcellularLocation>
        <location evidence="1">Nucleus</location>
    </subcellularLocation>
</comment>
<evidence type="ECO:0000256" key="4">
    <source>
        <dbReference type="ARBA" id="ARBA00023163"/>
    </source>
</evidence>
<dbReference type="EMBL" id="MVGC01000001">
    <property type="protein sequence ID" value="RJE27603.1"/>
    <property type="molecule type" value="Genomic_DNA"/>
</dbReference>
<keyword evidence="8" id="KW-1185">Reference proteome</keyword>
<evidence type="ECO:0000256" key="2">
    <source>
        <dbReference type="ARBA" id="ARBA00022723"/>
    </source>
</evidence>
<dbReference type="PANTHER" id="PTHR47338:SF9">
    <property type="entry name" value="ZN(II)2CYS6 TRANSCRIPTION FACTOR (EUROFUNG)"/>
    <property type="match status" value="1"/>
</dbReference>
<dbReference type="Pfam" id="PF04082">
    <property type="entry name" value="Fungal_trans"/>
    <property type="match status" value="1"/>
</dbReference>
<comment type="caution">
    <text evidence="7">The sequence shown here is derived from an EMBL/GenBank/DDBJ whole genome shotgun (WGS) entry which is preliminary data.</text>
</comment>
<dbReference type="GO" id="GO:0005634">
    <property type="term" value="C:nucleus"/>
    <property type="evidence" value="ECO:0007669"/>
    <property type="project" value="UniProtKB-SubCell"/>
</dbReference>
<protein>
    <recommendedName>
        <fullName evidence="6">Xylanolytic transcriptional activator regulatory domain-containing protein</fullName>
    </recommendedName>
</protein>
<feature type="domain" description="Xylanolytic transcriptional activator regulatory" evidence="6">
    <location>
        <begin position="22"/>
        <end position="128"/>
    </location>
</feature>
<reference evidence="8" key="1">
    <citation type="submission" date="2017-02" db="EMBL/GenBank/DDBJ databases">
        <authorList>
            <person name="Tafer H."/>
            <person name="Lopandic K."/>
        </authorList>
    </citation>
    <scope>NUCLEOTIDE SEQUENCE [LARGE SCALE GENOMIC DNA]</scope>
    <source>
        <strain evidence="8">CBS 366.77</strain>
    </source>
</reference>
<dbReference type="GO" id="GO:0006351">
    <property type="term" value="P:DNA-templated transcription"/>
    <property type="evidence" value="ECO:0007669"/>
    <property type="project" value="InterPro"/>
</dbReference>
<dbReference type="PANTHER" id="PTHR47338">
    <property type="entry name" value="ZN(II)2CYS6 TRANSCRIPTION FACTOR (EUROFUNG)-RELATED"/>
    <property type="match status" value="1"/>
</dbReference>
<keyword evidence="4" id="KW-0804">Transcription</keyword>
<evidence type="ECO:0000313" key="7">
    <source>
        <dbReference type="EMBL" id="RJE27603.1"/>
    </source>
</evidence>
<dbReference type="Proteomes" id="UP000266188">
    <property type="component" value="Unassembled WGS sequence"/>
</dbReference>
<sequence>MAQVDFADGQAHRAYASVALGLRILQAAGLNKDKYASSFSSSEMEARRRVAWAFFMLDRTYSASRDYSLCLSDKHFTLPFPSPNMEEAPGMEESYSRGTLHDGQGKEGEKVDHGILACLLRLYSLWGKATEYVLEPLDKDALPPWHTGSTLAMLESEWLQFETHFADKHRYLNVDFQRRAREKPECRGYLSTWVCVQFLFHSIQCLLYHPFVLMVKVRHMKGNLSTTFLQKSHENSLLHSRWIVRFIKEMNEVDFHLYDPFLGHLAAIAATIQLEHTVSKNPQVSQTISSEFKMLVDFMASLSERWENMRVLVDRVNELAARHHNYGSLFYDRDGYSGALSSMPTPSNIPRMSAEDEALMWDILDFGSSCTTSETTQLGDLIPSQSQGHHIESRPAQNVPDLPLPVSTENGENDRNVYQKGPAIPEDIPSPPPYGQVPESIGEDPIPGWTLPDANGNGGLDFPDWLILGGDMAEHL</sequence>
<dbReference type="OrthoDB" id="424974at2759"/>
<organism evidence="7 8">
    <name type="scientific">Aspergillus sclerotialis</name>
    <dbReference type="NCBI Taxonomy" id="2070753"/>
    <lineage>
        <taxon>Eukaryota</taxon>
        <taxon>Fungi</taxon>
        <taxon>Dikarya</taxon>
        <taxon>Ascomycota</taxon>
        <taxon>Pezizomycotina</taxon>
        <taxon>Eurotiomycetes</taxon>
        <taxon>Eurotiomycetidae</taxon>
        <taxon>Eurotiales</taxon>
        <taxon>Aspergillaceae</taxon>
        <taxon>Aspergillus</taxon>
        <taxon>Aspergillus subgen. Polypaecilum</taxon>
    </lineage>
</organism>
<proteinExistence type="predicted"/>